<organism evidence="1 2">
    <name type="scientific">Diabrotica balteata</name>
    <name type="common">Banded cucumber beetle</name>
    <dbReference type="NCBI Taxonomy" id="107213"/>
    <lineage>
        <taxon>Eukaryota</taxon>
        <taxon>Metazoa</taxon>
        <taxon>Ecdysozoa</taxon>
        <taxon>Arthropoda</taxon>
        <taxon>Hexapoda</taxon>
        <taxon>Insecta</taxon>
        <taxon>Pterygota</taxon>
        <taxon>Neoptera</taxon>
        <taxon>Endopterygota</taxon>
        <taxon>Coleoptera</taxon>
        <taxon>Polyphaga</taxon>
        <taxon>Cucujiformia</taxon>
        <taxon>Chrysomeloidea</taxon>
        <taxon>Chrysomelidae</taxon>
        <taxon>Galerucinae</taxon>
        <taxon>Diabroticina</taxon>
        <taxon>Diabroticites</taxon>
        <taxon>Diabrotica</taxon>
    </lineage>
</organism>
<dbReference type="EMBL" id="OU898281">
    <property type="protein sequence ID" value="CAG9836289.1"/>
    <property type="molecule type" value="Genomic_DNA"/>
</dbReference>
<dbReference type="PANTHER" id="PTHR35450">
    <property type="entry name" value="REVERSE TRANSCRIPTASE DOMAIN-CONTAINING PROTEIN"/>
    <property type="match status" value="1"/>
</dbReference>
<dbReference type="PANTHER" id="PTHR35450:SF2">
    <property type="entry name" value="REVERSE TRANSCRIPTASE DOMAIN-CONTAINING PROTEIN"/>
    <property type="match status" value="1"/>
</dbReference>
<dbReference type="Proteomes" id="UP001153709">
    <property type="component" value="Chromosome 6"/>
</dbReference>
<accession>A0A9N9T3N8</accession>
<proteinExistence type="predicted"/>
<evidence type="ECO:0000313" key="2">
    <source>
        <dbReference type="Proteomes" id="UP001153709"/>
    </source>
</evidence>
<name>A0A9N9T3N8_DIABA</name>
<keyword evidence="2" id="KW-1185">Reference proteome</keyword>
<sequence>MRIDHLTKNEKMRIWMGKPLHGRHQNELSQDYVDNIASNYWLTSENMFPETEGSLLPIQDQVIPNKNYLKYIVKDPQVQNDKCRYGCQAQETIQYLTGGCLAFAATEYKERHDSVGKILHQEIASKLGLLQTNHLPYYQYVPESILENDNYMLYWDRTVLTDQTVAHNRPHLVLVNKLTRQTTLIDVAIPNSNNLRVKYNEKIAKYRDLEIQIRRQWRMESTQTIILSTTGVIPKNLLENIKSWV</sequence>
<dbReference type="OrthoDB" id="5962029at2759"/>
<protein>
    <submittedName>
        <fullName evidence="1">Uncharacterized protein</fullName>
    </submittedName>
</protein>
<gene>
    <name evidence="1" type="ORF">DIABBA_LOCUS9383</name>
</gene>
<reference evidence="1" key="1">
    <citation type="submission" date="2022-01" db="EMBL/GenBank/DDBJ databases">
        <authorList>
            <person name="King R."/>
        </authorList>
    </citation>
    <scope>NUCLEOTIDE SEQUENCE</scope>
</reference>
<dbReference type="AlphaFoldDB" id="A0A9N9T3N8"/>
<evidence type="ECO:0000313" key="1">
    <source>
        <dbReference type="EMBL" id="CAG9836289.1"/>
    </source>
</evidence>